<name>A0A834AHV7_9CHIR</name>
<proteinExistence type="predicted"/>
<evidence type="ECO:0000313" key="2">
    <source>
        <dbReference type="EMBL" id="KAF6109805.1"/>
    </source>
</evidence>
<dbReference type="EMBL" id="JABVXQ010000005">
    <property type="protein sequence ID" value="KAF6109805.1"/>
    <property type="molecule type" value="Genomic_DNA"/>
</dbReference>
<gene>
    <name evidence="2" type="ORF">HJG60_011003</name>
</gene>
<reference evidence="2 3" key="1">
    <citation type="journal article" date="2020" name="Nature">
        <title>Six reference-quality genomes reveal evolution of bat adaptations.</title>
        <authorList>
            <person name="Jebb D."/>
            <person name="Huang Z."/>
            <person name="Pippel M."/>
            <person name="Hughes G.M."/>
            <person name="Lavrichenko K."/>
            <person name="Devanna P."/>
            <person name="Winkler S."/>
            <person name="Jermiin L.S."/>
            <person name="Skirmuntt E.C."/>
            <person name="Katzourakis A."/>
            <person name="Burkitt-Gray L."/>
            <person name="Ray D.A."/>
            <person name="Sullivan K.A.M."/>
            <person name="Roscito J.G."/>
            <person name="Kirilenko B.M."/>
            <person name="Davalos L.M."/>
            <person name="Corthals A.P."/>
            <person name="Power M.L."/>
            <person name="Jones G."/>
            <person name="Ransome R.D."/>
            <person name="Dechmann D.K.N."/>
            <person name="Locatelli A.G."/>
            <person name="Puechmaille S.J."/>
            <person name="Fedrigo O."/>
            <person name="Jarvis E.D."/>
            <person name="Hiller M."/>
            <person name="Vernes S.C."/>
            <person name="Myers E.W."/>
            <person name="Teeling E.C."/>
        </authorList>
    </citation>
    <scope>NUCLEOTIDE SEQUENCE [LARGE SCALE GENOMIC DNA]</scope>
    <source>
        <strain evidence="2">Bat1K_MPI-CBG_1</strain>
    </source>
</reference>
<dbReference type="AlphaFoldDB" id="A0A834AHV7"/>
<protein>
    <submittedName>
        <fullName evidence="2">Uncharacterized protein</fullName>
    </submittedName>
</protein>
<sequence length="128" mass="13611">MGALEWAEPGHCTGSRSTSGAQPFLRTLARAEHHPVPCPPVPGLPHYGHSPFSGAPGLTVTFLPELSARPPLAEVALPAKGPSCPFCPPSHPTCRAATKTKEVMAFLCLLLLWGEEGESPEPLRWESP</sequence>
<dbReference type="Proteomes" id="UP000664940">
    <property type="component" value="Unassembled WGS sequence"/>
</dbReference>
<evidence type="ECO:0000256" key="1">
    <source>
        <dbReference type="SAM" id="MobiDB-lite"/>
    </source>
</evidence>
<comment type="caution">
    <text evidence="2">The sequence shown here is derived from an EMBL/GenBank/DDBJ whole genome shotgun (WGS) entry which is preliminary data.</text>
</comment>
<feature type="region of interest" description="Disordered" evidence="1">
    <location>
        <begin position="1"/>
        <end position="20"/>
    </location>
</feature>
<evidence type="ECO:0000313" key="3">
    <source>
        <dbReference type="Proteomes" id="UP000664940"/>
    </source>
</evidence>
<organism evidence="2 3">
    <name type="scientific">Phyllostomus discolor</name>
    <name type="common">pale spear-nosed bat</name>
    <dbReference type="NCBI Taxonomy" id="89673"/>
    <lineage>
        <taxon>Eukaryota</taxon>
        <taxon>Metazoa</taxon>
        <taxon>Chordata</taxon>
        <taxon>Craniata</taxon>
        <taxon>Vertebrata</taxon>
        <taxon>Euteleostomi</taxon>
        <taxon>Mammalia</taxon>
        <taxon>Eutheria</taxon>
        <taxon>Laurasiatheria</taxon>
        <taxon>Chiroptera</taxon>
        <taxon>Yangochiroptera</taxon>
        <taxon>Phyllostomidae</taxon>
        <taxon>Phyllostominae</taxon>
        <taxon>Phyllostomus</taxon>
    </lineage>
</organism>
<accession>A0A834AHV7</accession>